<feature type="active site" description="Proton acceptor" evidence="9">
    <location>
        <position position="60"/>
    </location>
</feature>
<feature type="active site" description="Proton acceptor" evidence="9">
    <location>
        <position position="49"/>
    </location>
</feature>
<keyword evidence="6 9" id="KW-0057">Aromatic amino acid biosynthesis</keyword>
<dbReference type="PROSITE" id="PS00167">
    <property type="entry name" value="TRP_SYNTHASE_ALPHA"/>
    <property type="match status" value="1"/>
</dbReference>
<evidence type="ECO:0000256" key="2">
    <source>
        <dbReference type="ARBA" id="ARBA00004733"/>
    </source>
</evidence>
<dbReference type="UniPathway" id="UPA00035">
    <property type="reaction ID" value="UER00044"/>
</dbReference>
<evidence type="ECO:0000256" key="7">
    <source>
        <dbReference type="ARBA" id="ARBA00023239"/>
    </source>
</evidence>
<comment type="catalytic activity">
    <reaction evidence="8 9">
        <text>(1S,2R)-1-C-(indol-3-yl)glycerol 3-phosphate + L-serine = D-glyceraldehyde 3-phosphate + L-tryptophan + H2O</text>
        <dbReference type="Rhea" id="RHEA:10532"/>
        <dbReference type="ChEBI" id="CHEBI:15377"/>
        <dbReference type="ChEBI" id="CHEBI:33384"/>
        <dbReference type="ChEBI" id="CHEBI:57912"/>
        <dbReference type="ChEBI" id="CHEBI:58866"/>
        <dbReference type="ChEBI" id="CHEBI:59776"/>
        <dbReference type="EC" id="4.2.1.20"/>
    </reaction>
</comment>
<evidence type="ECO:0000256" key="9">
    <source>
        <dbReference type="HAMAP-Rule" id="MF_00131"/>
    </source>
</evidence>
<dbReference type="InterPro" id="IPR002028">
    <property type="entry name" value="Trp_synthase_suA"/>
</dbReference>
<keyword evidence="4 9" id="KW-0028">Amino-acid biosynthesis</keyword>
<dbReference type="HAMAP" id="MF_00131">
    <property type="entry name" value="Trp_synth_alpha"/>
    <property type="match status" value="1"/>
</dbReference>
<gene>
    <name evidence="9" type="primary">trpA</name>
    <name evidence="11" type="ORF">G0Q06_05350</name>
</gene>
<keyword evidence="7 9" id="KW-0456">Lyase</keyword>
<dbReference type="InterPro" id="IPR018204">
    <property type="entry name" value="Trp_synthase_alpha_AS"/>
</dbReference>
<dbReference type="Proteomes" id="UP000478417">
    <property type="component" value="Unassembled WGS sequence"/>
</dbReference>
<dbReference type="EMBL" id="JAAGNX010000001">
    <property type="protein sequence ID" value="NDV61869.1"/>
    <property type="molecule type" value="Genomic_DNA"/>
</dbReference>
<evidence type="ECO:0000313" key="12">
    <source>
        <dbReference type="Proteomes" id="UP000478417"/>
    </source>
</evidence>
<comment type="function">
    <text evidence="1 9">The alpha subunit is responsible for the aldol cleavage of indoleglycerol phosphate to indole and glyceraldehyde 3-phosphate.</text>
</comment>
<dbReference type="InterPro" id="IPR011060">
    <property type="entry name" value="RibuloseP-bd_barrel"/>
</dbReference>
<comment type="similarity">
    <text evidence="9 10">Belongs to the TrpA family.</text>
</comment>
<evidence type="ECO:0000256" key="6">
    <source>
        <dbReference type="ARBA" id="ARBA00023141"/>
    </source>
</evidence>
<evidence type="ECO:0000256" key="1">
    <source>
        <dbReference type="ARBA" id="ARBA00003365"/>
    </source>
</evidence>
<dbReference type="SUPFAM" id="SSF51366">
    <property type="entry name" value="Ribulose-phoshate binding barrel"/>
    <property type="match status" value="1"/>
</dbReference>
<accession>A0A6B2M0M5</accession>
<evidence type="ECO:0000256" key="8">
    <source>
        <dbReference type="ARBA" id="ARBA00049047"/>
    </source>
</evidence>
<comment type="subunit">
    <text evidence="3 9">Tetramer of two alpha and two beta chains.</text>
</comment>
<evidence type="ECO:0000256" key="3">
    <source>
        <dbReference type="ARBA" id="ARBA00011270"/>
    </source>
</evidence>
<dbReference type="Gene3D" id="3.20.20.70">
    <property type="entry name" value="Aldolase class I"/>
    <property type="match status" value="1"/>
</dbReference>
<dbReference type="PANTHER" id="PTHR43406:SF1">
    <property type="entry name" value="TRYPTOPHAN SYNTHASE ALPHA CHAIN, CHLOROPLASTIC"/>
    <property type="match status" value="1"/>
</dbReference>
<proteinExistence type="inferred from homology"/>
<sequence>MNRIQHAFDSAKAENRAVFVAYVCAGDPDLESSLAVCCTLIEKGTDILELGVPFSDPLADGLTNQLAAERALASGMDQQKVFELIRRIREFSEVPIVLYTYYNLVFSQGLEAYAGQVSSAGADGVLTLDLPPEEAGEFEQVCDKAGVKTVYIIAPTTPEDRIRMICQHVTGFLYYVSQEGVTGERSEIATNLAEKLQLIQKHATQPVVVGFGISQPHHVRTVAAVADGVVVGSALVNCIAHNLGDQEAILSELGSKMEALRPGLVKE</sequence>
<dbReference type="CDD" id="cd04724">
    <property type="entry name" value="Tryptophan_synthase_alpha"/>
    <property type="match status" value="1"/>
</dbReference>
<name>A0A6B2M0M5_9BACT</name>
<reference evidence="11 12" key="1">
    <citation type="submission" date="2020-02" db="EMBL/GenBank/DDBJ databases">
        <title>Albibacoteraceae fam. nov., the first described family within the subdivision 4 Verrucomicrobia.</title>
        <authorList>
            <person name="Xi F."/>
        </authorList>
    </citation>
    <scope>NUCLEOTIDE SEQUENCE [LARGE SCALE GENOMIC DNA]</scope>
    <source>
        <strain evidence="11 12">CK1056</strain>
    </source>
</reference>
<protein>
    <recommendedName>
        <fullName evidence="9">Tryptophan synthase alpha chain</fullName>
        <ecNumber evidence="9">4.2.1.20</ecNumber>
    </recommendedName>
</protein>
<dbReference type="AlphaFoldDB" id="A0A6B2M0M5"/>
<evidence type="ECO:0000313" key="11">
    <source>
        <dbReference type="EMBL" id="NDV61869.1"/>
    </source>
</evidence>
<evidence type="ECO:0000256" key="5">
    <source>
        <dbReference type="ARBA" id="ARBA00022822"/>
    </source>
</evidence>
<dbReference type="EC" id="4.2.1.20" evidence="9"/>
<dbReference type="FunFam" id="3.20.20.70:FF:000037">
    <property type="entry name" value="Tryptophan synthase alpha chain"/>
    <property type="match status" value="1"/>
</dbReference>
<keyword evidence="5 9" id="KW-0822">Tryptophan biosynthesis</keyword>
<organism evidence="11 12">
    <name type="scientific">Oceanipulchritudo coccoides</name>
    <dbReference type="NCBI Taxonomy" id="2706888"/>
    <lineage>
        <taxon>Bacteria</taxon>
        <taxon>Pseudomonadati</taxon>
        <taxon>Verrucomicrobiota</taxon>
        <taxon>Opitutia</taxon>
        <taxon>Puniceicoccales</taxon>
        <taxon>Oceanipulchritudinaceae</taxon>
        <taxon>Oceanipulchritudo</taxon>
    </lineage>
</organism>
<dbReference type="Pfam" id="PF00290">
    <property type="entry name" value="Trp_syntA"/>
    <property type="match status" value="1"/>
</dbReference>
<comment type="caution">
    <text evidence="11">The sequence shown here is derived from an EMBL/GenBank/DDBJ whole genome shotgun (WGS) entry which is preliminary data.</text>
</comment>
<evidence type="ECO:0000256" key="10">
    <source>
        <dbReference type="RuleBase" id="RU003662"/>
    </source>
</evidence>
<comment type="pathway">
    <text evidence="2 9">Amino-acid biosynthesis; L-tryptophan biosynthesis; L-tryptophan from chorismate: step 5/5.</text>
</comment>
<dbReference type="PANTHER" id="PTHR43406">
    <property type="entry name" value="TRYPTOPHAN SYNTHASE, ALPHA CHAIN"/>
    <property type="match status" value="1"/>
</dbReference>
<evidence type="ECO:0000256" key="4">
    <source>
        <dbReference type="ARBA" id="ARBA00022605"/>
    </source>
</evidence>
<keyword evidence="12" id="KW-1185">Reference proteome</keyword>
<dbReference type="RefSeq" id="WP_163963185.1">
    <property type="nucleotide sequence ID" value="NZ_JAAGNX010000001.1"/>
</dbReference>
<dbReference type="InterPro" id="IPR013785">
    <property type="entry name" value="Aldolase_TIM"/>
</dbReference>
<dbReference type="GO" id="GO:0004834">
    <property type="term" value="F:tryptophan synthase activity"/>
    <property type="evidence" value="ECO:0007669"/>
    <property type="project" value="UniProtKB-UniRule"/>
</dbReference>
<dbReference type="NCBIfam" id="TIGR00262">
    <property type="entry name" value="trpA"/>
    <property type="match status" value="1"/>
</dbReference>
<dbReference type="GO" id="GO:0005829">
    <property type="term" value="C:cytosol"/>
    <property type="evidence" value="ECO:0007669"/>
    <property type="project" value="TreeGrafter"/>
</dbReference>